<evidence type="ECO:0000313" key="1">
    <source>
        <dbReference type="EMBL" id="JAE02138.1"/>
    </source>
</evidence>
<sequence>MPSVLGLLAGELM</sequence>
<proteinExistence type="predicted"/>
<reference evidence="1" key="2">
    <citation type="journal article" date="2015" name="Data Brief">
        <title>Shoot transcriptome of the giant reed, Arundo donax.</title>
        <authorList>
            <person name="Barrero R.A."/>
            <person name="Guerrero F.D."/>
            <person name="Moolhuijzen P."/>
            <person name="Goolsby J.A."/>
            <person name="Tidwell J."/>
            <person name="Bellgard S.E."/>
            <person name="Bellgard M.I."/>
        </authorList>
    </citation>
    <scope>NUCLEOTIDE SEQUENCE</scope>
    <source>
        <tissue evidence="1">Shoot tissue taken approximately 20 cm above the soil surface</tissue>
    </source>
</reference>
<reference evidence="1" key="1">
    <citation type="submission" date="2014-09" db="EMBL/GenBank/DDBJ databases">
        <authorList>
            <person name="Magalhaes I.L.F."/>
            <person name="Oliveira U."/>
            <person name="Santos F.R."/>
            <person name="Vidigal T.H.D.A."/>
            <person name="Brescovit A.D."/>
            <person name="Santos A.J."/>
        </authorList>
    </citation>
    <scope>NUCLEOTIDE SEQUENCE</scope>
    <source>
        <tissue evidence="1">Shoot tissue taken approximately 20 cm above the soil surface</tissue>
    </source>
</reference>
<dbReference type="EMBL" id="GBRH01195758">
    <property type="protein sequence ID" value="JAE02138.1"/>
    <property type="molecule type" value="Transcribed_RNA"/>
</dbReference>
<name>A0A0A9F1K0_ARUDO</name>
<accession>A0A0A9F1K0</accession>
<organism evidence="1">
    <name type="scientific">Arundo donax</name>
    <name type="common">Giant reed</name>
    <name type="synonym">Donax arundinaceus</name>
    <dbReference type="NCBI Taxonomy" id="35708"/>
    <lineage>
        <taxon>Eukaryota</taxon>
        <taxon>Viridiplantae</taxon>
        <taxon>Streptophyta</taxon>
        <taxon>Embryophyta</taxon>
        <taxon>Tracheophyta</taxon>
        <taxon>Spermatophyta</taxon>
        <taxon>Magnoliopsida</taxon>
        <taxon>Liliopsida</taxon>
        <taxon>Poales</taxon>
        <taxon>Poaceae</taxon>
        <taxon>PACMAD clade</taxon>
        <taxon>Arundinoideae</taxon>
        <taxon>Arundineae</taxon>
        <taxon>Arundo</taxon>
    </lineage>
</organism>
<protein>
    <submittedName>
        <fullName evidence="1">Uncharacterized protein</fullName>
    </submittedName>
</protein>